<name>A0ABD0TER9_LOXSC</name>
<evidence type="ECO:0000256" key="2">
    <source>
        <dbReference type="SAM" id="MobiDB-lite"/>
    </source>
</evidence>
<feature type="compositionally biased region" description="Low complexity" evidence="2">
    <location>
        <begin position="9"/>
        <end position="27"/>
    </location>
</feature>
<organism evidence="3 4">
    <name type="scientific">Loxostege sticticalis</name>
    <name type="common">Beet webworm moth</name>
    <dbReference type="NCBI Taxonomy" id="481309"/>
    <lineage>
        <taxon>Eukaryota</taxon>
        <taxon>Metazoa</taxon>
        <taxon>Ecdysozoa</taxon>
        <taxon>Arthropoda</taxon>
        <taxon>Hexapoda</taxon>
        <taxon>Insecta</taxon>
        <taxon>Pterygota</taxon>
        <taxon>Neoptera</taxon>
        <taxon>Endopterygota</taxon>
        <taxon>Lepidoptera</taxon>
        <taxon>Glossata</taxon>
        <taxon>Ditrysia</taxon>
        <taxon>Pyraloidea</taxon>
        <taxon>Crambidae</taxon>
        <taxon>Pyraustinae</taxon>
        <taxon>Loxostege</taxon>
    </lineage>
</organism>
<protein>
    <submittedName>
        <fullName evidence="3">Uncharacterized protein</fullName>
    </submittedName>
</protein>
<accession>A0ABD0TER9</accession>
<keyword evidence="1" id="KW-0175">Coiled coil</keyword>
<proteinExistence type="predicted"/>
<feature type="coiled-coil region" evidence="1">
    <location>
        <begin position="69"/>
        <end position="138"/>
    </location>
</feature>
<feature type="region of interest" description="Disordered" evidence="2">
    <location>
        <begin position="1"/>
        <end position="49"/>
    </location>
</feature>
<comment type="caution">
    <text evidence="3">The sequence shown here is derived from an EMBL/GenBank/DDBJ whole genome shotgun (WGS) entry which is preliminary data.</text>
</comment>
<dbReference type="AlphaFoldDB" id="A0ABD0TER9"/>
<gene>
    <name evidence="3" type="ORF">ABMA28_015231</name>
</gene>
<evidence type="ECO:0000313" key="3">
    <source>
        <dbReference type="EMBL" id="KAL0841572.1"/>
    </source>
</evidence>
<evidence type="ECO:0000313" key="4">
    <source>
        <dbReference type="Proteomes" id="UP001549921"/>
    </source>
</evidence>
<evidence type="ECO:0000256" key="1">
    <source>
        <dbReference type="SAM" id="Coils"/>
    </source>
</evidence>
<reference evidence="3 4" key="1">
    <citation type="submission" date="2024-06" db="EMBL/GenBank/DDBJ databases">
        <title>A chromosome-level genome assembly of beet webworm, Loxostege sticticalis.</title>
        <authorList>
            <person name="Zhang Y."/>
        </authorList>
    </citation>
    <scope>NUCLEOTIDE SEQUENCE [LARGE SCALE GENOMIC DNA]</scope>
    <source>
        <strain evidence="3">AQ028</strain>
        <tissue evidence="3">Male pupae</tissue>
    </source>
</reference>
<dbReference type="EMBL" id="JBEDNZ010000006">
    <property type="protein sequence ID" value="KAL0841572.1"/>
    <property type="molecule type" value="Genomic_DNA"/>
</dbReference>
<sequence>MNVQHSPKSGLSMSGSGNSSSPDLYSLTREEENSFVNQRKRKQPDCESQVNEKIDSFREEMMAFFKNFANAQKEDTASIRQDLNEIKNEIKTLKTATENLSVKYDNIHKELTSIKTENSEIRQKIVSLEKDISLLKNHEVGPSHLTDVSSTDLHENIISEFQDRCERMKNVVLVGVPELNNKDASMRQQHDLNEVINTFTQIKTDCPKPLKTVRLGKYFPDKTHIVKYLLRNKQKLQAGRRVYADQTPSQNKHLQNLKAELTQREQSGESNLTIKYIKGVPRIVKTQPKNQ</sequence>
<dbReference type="Proteomes" id="UP001549921">
    <property type="component" value="Unassembled WGS sequence"/>
</dbReference>